<evidence type="ECO:0000313" key="2">
    <source>
        <dbReference type="Proteomes" id="UP000829401"/>
    </source>
</evidence>
<dbReference type="STRING" id="1356854.N007_12200"/>
<keyword evidence="2" id="KW-1185">Reference proteome</keyword>
<accession>T0BIJ9</accession>
<keyword evidence="1" id="KW-0614">Plasmid</keyword>
<accession>A0A9E6ZS86</accession>
<dbReference type="Proteomes" id="UP000829401">
    <property type="component" value="Plasmid pDSM3922.1"/>
</dbReference>
<dbReference type="RefSeq" id="WP_021297497.1">
    <property type="nucleotide sequence ID" value="NZ_AURB01000155.1"/>
</dbReference>
<name>T0BIJ9_ALIAG</name>
<dbReference type="EMBL" id="CP080468">
    <property type="protein sequence ID" value="UNO50999.1"/>
    <property type="molecule type" value="Genomic_DNA"/>
</dbReference>
<organism evidence="1 2">
    <name type="scientific">Alicyclobacillus acidoterrestris (strain ATCC 49025 / DSM 3922 / CIP 106132 / NCIMB 13137 / GD3B)</name>
    <dbReference type="NCBI Taxonomy" id="1356854"/>
    <lineage>
        <taxon>Bacteria</taxon>
        <taxon>Bacillati</taxon>
        <taxon>Bacillota</taxon>
        <taxon>Bacilli</taxon>
        <taxon>Bacillales</taxon>
        <taxon>Alicyclobacillaceae</taxon>
        <taxon>Alicyclobacillus</taxon>
    </lineage>
</organism>
<gene>
    <name evidence="1" type="ORF">K1I37_21255</name>
</gene>
<dbReference type="AlphaFoldDB" id="T0BIJ9"/>
<dbReference type="KEGG" id="aaco:K1I37_21255"/>
<evidence type="ECO:0000313" key="1">
    <source>
        <dbReference type="EMBL" id="UNO50999.1"/>
    </source>
</evidence>
<proteinExistence type="predicted"/>
<protein>
    <submittedName>
        <fullName evidence="1">Uncharacterized protein</fullName>
    </submittedName>
</protein>
<reference evidence="2" key="1">
    <citation type="journal article" date="2022" name="G3 (Bethesda)">
        <title>Unveiling the complete genome sequence of Alicyclobacillus acidoterrestris DSM 3922T, a taint-producing strain.</title>
        <authorList>
            <person name="Leonardo I.C."/>
            <person name="Barreto Crespo M.T."/>
            <person name="Gaspar F.B."/>
        </authorList>
    </citation>
    <scope>NUCLEOTIDE SEQUENCE [LARGE SCALE GENOMIC DNA]</scope>
    <source>
        <strain evidence="2">DSM 3922</strain>
    </source>
</reference>
<geneLocation type="plasmid" evidence="2">
    <name>pDSM3922.1</name>
</geneLocation>
<sequence length="77" mass="8881">MRFVHGYGNVADCPADADAHVLYRPELYFDGETELVGQIVKWGRKESSLVVSGRNKDGLIEERRIIWEPIFQRYVAI</sequence>